<feature type="transmembrane region" description="Helical" evidence="1">
    <location>
        <begin position="12"/>
        <end position="29"/>
    </location>
</feature>
<reference evidence="3" key="2">
    <citation type="submission" date="2020-04" db="EMBL/GenBank/DDBJ databases">
        <authorList>
            <consortium name="NCBI Genome Project"/>
        </authorList>
    </citation>
    <scope>NUCLEOTIDE SEQUENCE</scope>
    <source>
        <strain evidence="3">CBS 342.82</strain>
    </source>
</reference>
<evidence type="ECO:0000256" key="1">
    <source>
        <dbReference type="SAM" id="Phobius"/>
    </source>
</evidence>
<dbReference type="Proteomes" id="UP000504637">
    <property type="component" value="Unplaced"/>
</dbReference>
<gene>
    <name evidence="3" type="ORF">K489DRAFT_88130</name>
</gene>
<organism evidence="3">
    <name type="scientific">Dissoconium aciculare CBS 342.82</name>
    <dbReference type="NCBI Taxonomy" id="1314786"/>
    <lineage>
        <taxon>Eukaryota</taxon>
        <taxon>Fungi</taxon>
        <taxon>Dikarya</taxon>
        <taxon>Ascomycota</taxon>
        <taxon>Pezizomycotina</taxon>
        <taxon>Dothideomycetes</taxon>
        <taxon>Dothideomycetidae</taxon>
        <taxon>Mycosphaerellales</taxon>
        <taxon>Dissoconiaceae</taxon>
        <taxon>Dissoconium</taxon>
    </lineage>
</organism>
<dbReference type="GeneID" id="54366804"/>
<keyword evidence="1" id="KW-0472">Membrane</keyword>
<proteinExistence type="predicted"/>
<dbReference type="AlphaFoldDB" id="A0A6J3LSA9"/>
<protein>
    <submittedName>
        <fullName evidence="3">Uncharacterized protein</fullName>
    </submittedName>
</protein>
<sequence length="69" mass="8164">MREVRIEFHIGFFIFPLLTACVVLIPYHYCSCLPYASRSVYVFFTEHRVSFGRLSRSFCHYLVLSWGHG</sequence>
<keyword evidence="1" id="KW-0812">Transmembrane</keyword>
<name>A0A6J3LSA9_9PEZI</name>
<reference evidence="3" key="1">
    <citation type="submission" date="2020-01" db="EMBL/GenBank/DDBJ databases">
        <authorList>
            <consortium name="DOE Joint Genome Institute"/>
            <person name="Haridas S."/>
            <person name="Albert R."/>
            <person name="Binder M."/>
            <person name="Bloem J."/>
            <person name="Labutti K."/>
            <person name="Salamov A."/>
            <person name="Andreopoulos B."/>
            <person name="Baker S.E."/>
            <person name="Barry K."/>
            <person name="Bills G."/>
            <person name="Bluhm B.H."/>
            <person name="Cannon C."/>
            <person name="Castanera R."/>
            <person name="Culley D.E."/>
            <person name="Daum C."/>
            <person name="Ezra D."/>
            <person name="Gonzalez J.B."/>
            <person name="Henrissat B."/>
            <person name="Kuo A."/>
            <person name="Liang C."/>
            <person name="Lipzen A."/>
            <person name="Lutzoni F."/>
            <person name="Magnuson J."/>
            <person name="Mondo S."/>
            <person name="Nolan M."/>
            <person name="Ohm R."/>
            <person name="Pangilinan J."/>
            <person name="Park H.-J."/>
            <person name="Ramirez L."/>
            <person name="Alfaro M."/>
            <person name="Sun H."/>
            <person name="Tritt A."/>
            <person name="Yoshinaga Y."/>
            <person name="Zwiers L.-H."/>
            <person name="Turgeon B.G."/>
            <person name="Goodwin S.B."/>
            <person name="Spatafora J.W."/>
            <person name="Crous P.W."/>
            <person name="Grigoriev I.V."/>
        </authorList>
    </citation>
    <scope>NUCLEOTIDE SEQUENCE</scope>
    <source>
        <strain evidence="3">CBS 342.82</strain>
    </source>
</reference>
<dbReference type="RefSeq" id="XP_033455712.1">
    <property type="nucleotide sequence ID" value="XM_033609003.1"/>
</dbReference>
<keyword evidence="1" id="KW-1133">Transmembrane helix</keyword>
<evidence type="ECO:0000313" key="3">
    <source>
        <dbReference type="RefSeq" id="XP_033455712.1"/>
    </source>
</evidence>
<evidence type="ECO:0000313" key="2">
    <source>
        <dbReference type="Proteomes" id="UP000504637"/>
    </source>
</evidence>
<keyword evidence="2" id="KW-1185">Reference proteome</keyword>
<dbReference type="PROSITE" id="PS51257">
    <property type="entry name" value="PROKAR_LIPOPROTEIN"/>
    <property type="match status" value="1"/>
</dbReference>
<accession>A0A6J3LSA9</accession>
<reference evidence="3" key="3">
    <citation type="submission" date="2025-08" db="UniProtKB">
        <authorList>
            <consortium name="RefSeq"/>
        </authorList>
    </citation>
    <scope>IDENTIFICATION</scope>
    <source>
        <strain evidence="3">CBS 342.82</strain>
    </source>
</reference>